<evidence type="ECO:0000313" key="4">
    <source>
        <dbReference type="EMBL" id="PVA07989.1"/>
    </source>
</evidence>
<protein>
    <submittedName>
        <fullName evidence="4">Peptidase M23</fullName>
    </submittedName>
</protein>
<dbReference type="Gene3D" id="2.70.70.10">
    <property type="entry name" value="Glucose Permease (Domain IIA)"/>
    <property type="match status" value="1"/>
</dbReference>
<dbReference type="InterPro" id="IPR016047">
    <property type="entry name" value="M23ase_b-sheet_dom"/>
</dbReference>
<reference evidence="4 5" key="1">
    <citation type="submission" date="2018-04" db="EMBL/GenBank/DDBJ databases">
        <title>Pelagivirga bohaiensis gen. nov., sp. nov., a bacterium isolated from the Bohai Sea.</title>
        <authorList>
            <person name="Ji X."/>
        </authorList>
    </citation>
    <scope>NUCLEOTIDE SEQUENCE [LARGE SCALE GENOMIC DNA]</scope>
    <source>
        <strain evidence="4 5">BH-SD16</strain>
    </source>
</reference>
<dbReference type="AlphaFoldDB" id="A0A2T7G0Q3"/>
<dbReference type="Gene3D" id="3.10.350.10">
    <property type="entry name" value="LysM domain"/>
    <property type="match status" value="1"/>
</dbReference>
<dbReference type="OrthoDB" id="9795421at2"/>
<dbReference type="InterPro" id="IPR011055">
    <property type="entry name" value="Dup_hybrid_motif"/>
</dbReference>
<dbReference type="InterPro" id="IPR036779">
    <property type="entry name" value="LysM_dom_sf"/>
</dbReference>
<feature type="signal peptide" evidence="2">
    <location>
        <begin position="1"/>
        <end position="23"/>
    </location>
</feature>
<dbReference type="CDD" id="cd00118">
    <property type="entry name" value="LysM"/>
    <property type="match status" value="1"/>
</dbReference>
<dbReference type="InterPro" id="IPR018392">
    <property type="entry name" value="LysM"/>
</dbReference>
<feature type="domain" description="LysM" evidence="3">
    <location>
        <begin position="181"/>
        <end position="225"/>
    </location>
</feature>
<dbReference type="PANTHER" id="PTHR21666">
    <property type="entry name" value="PEPTIDASE-RELATED"/>
    <property type="match status" value="1"/>
</dbReference>
<dbReference type="InterPro" id="IPR050570">
    <property type="entry name" value="Cell_wall_metabolism_enzyme"/>
</dbReference>
<keyword evidence="5" id="KW-1185">Reference proteome</keyword>
<evidence type="ECO:0000259" key="3">
    <source>
        <dbReference type="PROSITE" id="PS51782"/>
    </source>
</evidence>
<dbReference type="EMBL" id="QCYG01000001">
    <property type="protein sequence ID" value="PVA07989.1"/>
    <property type="molecule type" value="Genomic_DNA"/>
</dbReference>
<dbReference type="PANTHER" id="PTHR21666:SF270">
    <property type="entry name" value="MUREIN HYDROLASE ACTIVATOR ENVC"/>
    <property type="match status" value="1"/>
</dbReference>
<name>A0A2T7G0Q3_9RHOB</name>
<organism evidence="4 5">
    <name type="scientific">Thalassorhabdomicrobium marinisediminis</name>
    <dbReference type="NCBI Taxonomy" id="2170577"/>
    <lineage>
        <taxon>Bacteria</taxon>
        <taxon>Pseudomonadati</taxon>
        <taxon>Pseudomonadota</taxon>
        <taxon>Alphaproteobacteria</taxon>
        <taxon>Rhodobacterales</taxon>
        <taxon>Paracoccaceae</taxon>
        <taxon>Thalassorhabdomicrobium</taxon>
    </lineage>
</organism>
<dbReference type="SMART" id="SM00257">
    <property type="entry name" value="LysM"/>
    <property type="match status" value="2"/>
</dbReference>
<dbReference type="Pfam" id="PF01476">
    <property type="entry name" value="LysM"/>
    <property type="match status" value="2"/>
</dbReference>
<dbReference type="GO" id="GO:0004222">
    <property type="term" value="F:metalloendopeptidase activity"/>
    <property type="evidence" value="ECO:0007669"/>
    <property type="project" value="TreeGrafter"/>
</dbReference>
<dbReference type="PROSITE" id="PS51257">
    <property type="entry name" value="PROKAR_LIPOPROTEIN"/>
    <property type="match status" value="1"/>
</dbReference>
<proteinExistence type="predicted"/>
<gene>
    <name evidence="4" type="ORF">DC363_00360</name>
</gene>
<feature type="region of interest" description="Disordered" evidence="1">
    <location>
        <begin position="229"/>
        <end position="294"/>
    </location>
</feature>
<dbReference type="CDD" id="cd12797">
    <property type="entry name" value="M23_peptidase"/>
    <property type="match status" value="1"/>
</dbReference>
<accession>A0A2T7G0Q3</accession>
<feature type="compositionally biased region" description="Low complexity" evidence="1">
    <location>
        <begin position="284"/>
        <end position="294"/>
    </location>
</feature>
<dbReference type="Proteomes" id="UP000244817">
    <property type="component" value="Unassembled WGS sequence"/>
</dbReference>
<dbReference type="PROSITE" id="PS51782">
    <property type="entry name" value="LYSM"/>
    <property type="match status" value="1"/>
</dbReference>
<dbReference type="RefSeq" id="WP_108639145.1">
    <property type="nucleotide sequence ID" value="NZ_QCYG01000001.1"/>
</dbReference>
<comment type="caution">
    <text evidence="4">The sequence shown here is derived from an EMBL/GenBank/DDBJ whole genome shotgun (WGS) entry which is preliminary data.</text>
</comment>
<evidence type="ECO:0000256" key="1">
    <source>
        <dbReference type="SAM" id="MobiDB-lite"/>
    </source>
</evidence>
<evidence type="ECO:0000313" key="5">
    <source>
        <dbReference type="Proteomes" id="UP000244817"/>
    </source>
</evidence>
<dbReference type="SUPFAM" id="SSF51261">
    <property type="entry name" value="Duplicated hybrid motif"/>
    <property type="match status" value="1"/>
</dbReference>
<dbReference type="Pfam" id="PF01551">
    <property type="entry name" value="Peptidase_M23"/>
    <property type="match status" value="1"/>
</dbReference>
<feature type="chain" id="PRO_5015601544" evidence="2">
    <location>
        <begin position="24"/>
        <end position="407"/>
    </location>
</feature>
<evidence type="ECO:0000256" key="2">
    <source>
        <dbReference type="SAM" id="SignalP"/>
    </source>
</evidence>
<sequence>MGLSRITRPRSILLVSVATLALAACDDSHNLRSQDFDWDLRNLGGGFDTSEAAQTLAARPRPDNRGVISYPNYQVVVAGRGETVRQIATRLNLDANALAAFNGVDADVPLRRDEIVALPARVSEPSPATGAVTTGPIQPPRVDVSTLASDAIDRAGNQTVTPAPAPSAPAAPAAQTGIEPGLHRVARGETAFQIARLYDVPVSALSEWNGLGSDMTVREGQQLMIPVAGATPPARPQAVTPPGQGTPVPTPPSAAAPLPGTDVTPDTPEQRAEETPPAPDIGQPTTPSPATSAPFIYPVQGDIIREYKAGRNEGIDISVSSGTTVKAAADGTIAAITENTNGAQIVVVRHTGNILTVYVNVENLIVSKDDTVTQGQAIASVAAGSPSFLHFEVRDGLESVDPADYLP</sequence>
<dbReference type="SUPFAM" id="SSF54106">
    <property type="entry name" value="LysM domain"/>
    <property type="match status" value="1"/>
</dbReference>
<keyword evidence="2" id="KW-0732">Signal</keyword>